<proteinExistence type="inferred from homology"/>
<comment type="caution">
    <text evidence="9">The sequence shown here is derived from an EMBL/GenBank/DDBJ whole genome shotgun (WGS) entry which is preliminary data.</text>
</comment>
<evidence type="ECO:0000256" key="4">
    <source>
        <dbReference type="ARBA" id="ARBA00023172"/>
    </source>
</evidence>
<keyword evidence="10" id="KW-1185">Reference proteome</keyword>
<dbReference type="Gene3D" id="2.40.50.140">
    <property type="entry name" value="Nucleic acid-binding proteins"/>
    <property type="match status" value="1"/>
</dbReference>
<keyword evidence="4 7" id="KW-0233">DNA recombination</keyword>
<dbReference type="SUPFAM" id="SSF50249">
    <property type="entry name" value="Nucleic acid-binding proteins"/>
    <property type="match status" value="1"/>
</dbReference>
<dbReference type="InterPro" id="IPR012340">
    <property type="entry name" value="NA-bd_OB-fold"/>
</dbReference>
<evidence type="ECO:0000256" key="6">
    <source>
        <dbReference type="ARBA" id="ARBA00033409"/>
    </source>
</evidence>
<evidence type="ECO:0000313" key="9">
    <source>
        <dbReference type="EMBL" id="MXP77982.1"/>
    </source>
</evidence>
<reference evidence="9 10" key="1">
    <citation type="submission" date="2019-12" db="EMBL/GenBank/DDBJ databases">
        <title>Sporaefaciens musculi gen. nov., sp. nov., a novel bacterium isolated from the caecum of an obese mouse.</title>
        <authorList>
            <person name="Rasmussen T.S."/>
            <person name="Streidl T."/>
            <person name="Hitch T.C.A."/>
            <person name="Wortmann E."/>
            <person name="Deptula P."/>
            <person name="Hansen M."/>
            <person name="Nielsen D.S."/>
            <person name="Clavel T."/>
            <person name="Vogensen F.K."/>
        </authorList>
    </citation>
    <scope>NUCLEOTIDE SEQUENCE [LARGE SCALE GENOMIC DNA]</scope>
    <source>
        <strain evidence="9 10">WCA-9-b2</strain>
    </source>
</reference>
<dbReference type="Proteomes" id="UP000460412">
    <property type="component" value="Unassembled WGS sequence"/>
</dbReference>
<dbReference type="InterPro" id="IPR003717">
    <property type="entry name" value="RecO"/>
</dbReference>
<organism evidence="9 10">
    <name type="scientific">Sporofaciens musculi</name>
    <dbReference type="NCBI Taxonomy" id="2681861"/>
    <lineage>
        <taxon>Bacteria</taxon>
        <taxon>Bacillati</taxon>
        <taxon>Bacillota</taxon>
        <taxon>Clostridia</taxon>
        <taxon>Lachnospirales</taxon>
        <taxon>Lachnospiraceae</taxon>
        <taxon>Sporofaciens</taxon>
    </lineage>
</organism>
<dbReference type="Pfam" id="PF02565">
    <property type="entry name" value="RecO_C"/>
    <property type="match status" value="1"/>
</dbReference>
<evidence type="ECO:0000313" key="10">
    <source>
        <dbReference type="Proteomes" id="UP000460412"/>
    </source>
</evidence>
<keyword evidence="5 7" id="KW-0234">DNA repair</keyword>
<evidence type="ECO:0000256" key="7">
    <source>
        <dbReference type="HAMAP-Rule" id="MF_00201"/>
    </source>
</evidence>
<evidence type="ECO:0000256" key="3">
    <source>
        <dbReference type="ARBA" id="ARBA00022763"/>
    </source>
</evidence>
<dbReference type="AlphaFoldDB" id="A0A7X3SKY6"/>
<comment type="similarity">
    <text evidence="1 7">Belongs to the RecO family.</text>
</comment>
<dbReference type="GO" id="GO:0043590">
    <property type="term" value="C:bacterial nucleoid"/>
    <property type="evidence" value="ECO:0007669"/>
    <property type="project" value="TreeGrafter"/>
</dbReference>
<evidence type="ECO:0000256" key="1">
    <source>
        <dbReference type="ARBA" id="ARBA00007452"/>
    </source>
</evidence>
<sequence>MNQISVTGMVLAATPMGEYDRRIVILTKERGKISAFARGARKPNSALVGVTSPFSFGEFTVYEGRTSYTLMSASISNYFQELRLDVEGAYYGFYFLEMAGYYAREANDETGLLKLLYQTCRALVNPHIPNRLIRRIYELRAVTVNGEGPQVFECVCCRGTEQDMMFSVKRGGLVCSRCMEVGHVSDARPLHPSTLYTLQYIVSSPIEKLYTFVVKEEVMEELEEIVTDYLAEYLGKSFKSLEILETIL</sequence>
<protein>
    <recommendedName>
        <fullName evidence="2 7">DNA repair protein RecO</fullName>
    </recommendedName>
    <alternativeName>
        <fullName evidence="6 7">Recombination protein O</fullName>
    </alternativeName>
</protein>
<name>A0A7X3SKY6_9FIRM</name>
<dbReference type="SUPFAM" id="SSF57863">
    <property type="entry name" value="ArfGap/RecO-like zinc finger"/>
    <property type="match status" value="1"/>
</dbReference>
<dbReference type="PANTHER" id="PTHR33991:SF1">
    <property type="entry name" value="DNA REPAIR PROTEIN RECO"/>
    <property type="match status" value="1"/>
</dbReference>
<evidence type="ECO:0000256" key="2">
    <source>
        <dbReference type="ARBA" id="ARBA00021310"/>
    </source>
</evidence>
<feature type="domain" description="DNA replication/recombination mediator RecO N-terminal" evidence="8">
    <location>
        <begin position="1"/>
        <end position="79"/>
    </location>
</feature>
<comment type="function">
    <text evidence="7">Involved in DNA repair and RecF pathway recombination.</text>
</comment>
<dbReference type="InterPro" id="IPR022572">
    <property type="entry name" value="DNA_rep/recomb_RecO_N"/>
</dbReference>
<dbReference type="RefSeq" id="WP_159757069.1">
    <property type="nucleotide sequence ID" value="NZ_CASSPE010000102.1"/>
</dbReference>
<dbReference type="InterPro" id="IPR037278">
    <property type="entry name" value="ARFGAP/RecO"/>
</dbReference>
<dbReference type="GO" id="GO:0006310">
    <property type="term" value="P:DNA recombination"/>
    <property type="evidence" value="ECO:0007669"/>
    <property type="project" value="UniProtKB-UniRule"/>
</dbReference>
<dbReference type="NCBIfam" id="TIGR00613">
    <property type="entry name" value="reco"/>
    <property type="match status" value="1"/>
</dbReference>
<dbReference type="InterPro" id="IPR042242">
    <property type="entry name" value="RecO_C"/>
</dbReference>
<dbReference type="Gene3D" id="1.20.1440.120">
    <property type="entry name" value="Recombination protein O, C-terminal domain"/>
    <property type="match status" value="1"/>
</dbReference>
<dbReference type="PANTHER" id="PTHR33991">
    <property type="entry name" value="DNA REPAIR PROTEIN RECO"/>
    <property type="match status" value="1"/>
</dbReference>
<gene>
    <name evidence="7 9" type="primary">recO</name>
    <name evidence="9" type="ORF">GN277_22295</name>
</gene>
<evidence type="ECO:0000256" key="5">
    <source>
        <dbReference type="ARBA" id="ARBA00023204"/>
    </source>
</evidence>
<accession>A0A7X3SKY6</accession>
<dbReference type="Pfam" id="PF11967">
    <property type="entry name" value="RecO_N"/>
    <property type="match status" value="1"/>
</dbReference>
<dbReference type="GO" id="GO:0006302">
    <property type="term" value="P:double-strand break repair"/>
    <property type="evidence" value="ECO:0007669"/>
    <property type="project" value="TreeGrafter"/>
</dbReference>
<dbReference type="EMBL" id="WUQX01000001">
    <property type="protein sequence ID" value="MXP77982.1"/>
    <property type="molecule type" value="Genomic_DNA"/>
</dbReference>
<keyword evidence="3 7" id="KW-0227">DNA damage</keyword>
<dbReference type="HAMAP" id="MF_00201">
    <property type="entry name" value="RecO"/>
    <property type="match status" value="1"/>
</dbReference>
<evidence type="ECO:0000259" key="8">
    <source>
        <dbReference type="Pfam" id="PF11967"/>
    </source>
</evidence>